<proteinExistence type="predicted"/>
<dbReference type="AlphaFoldDB" id="A0A1G4TPC1"/>
<sequence>MTCTFTEPTLEDLLADPVVHLVMKADGLSRALVREWMETIRQARAKGPRPSERRA</sequence>
<evidence type="ECO:0000313" key="1">
    <source>
        <dbReference type="EMBL" id="SCW83077.1"/>
    </source>
</evidence>
<keyword evidence="2" id="KW-1185">Reference proteome</keyword>
<reference evidence="2" key="1">
    <citation type="submission" date="2016-10" db="EMBL/GenBank/DDBJ databases">
        <authorList>
            <person name="Varghese N."/>
            <person name="Submissions S."/>
        </authorList>
    </citation>
    <scope>NUCLEOTIDE SEQUENCE [LARGE SCALE GENOMIC DNA]</scope>
    <source>
        <strain evidence="2">CGMCC 1.3431</strain>
    </source>
</reference>
<name>A0A1G4TPC1_9CAUL</name>
<dbReference type="Proteomes" id="UP000199150">
    <property type="component" value="Unassembled WGS sequence"/>
</dbReference>
<dbReference type="RefSeq" id="WP_170828388.1">
    <property type="nucleotide sequence ID" value="NZ_CBCRYE010000008.1"/>
</dbReference>
<organism evidence="1 2">
    <name type="scientific">Asticcacaulis taihuensis</name>
    <dbReference type="NCBI Taxonomy" id="260084"/>
    <lineage>
        <taxon>Bacteria</taxon>
        <taxon>Pseudomonadati</taxon>
        <taxon>Pseudomonadota</taxon>
        <taxon>Alphaproteobacteria</taxon>
        <taxon>Caulobacterales</taxon>
        <taxon>Caulobacteraceae</taxon>
        <taxon>Asticcacaulis</taxon>
    </lineage>
</organism>
<gene>
    <name evidence="1" type="ORF">SAMN02927928_0052</name>
</gene>
<evidence type="ECO:0000313" key="2">
    <source>
        <dbReference type="Proteomes" id="UP000199150"/>
    </source>
</evidence>
<protein>
    <submittedName>
        <fullName evidence="1">Uncharacterized protein</fullName>
    </submittedName>
</protein>
<dbReference type="EMBL" id="FMTS01000010">
    <property type="protein sequence ID" value="SCW83077.1"/>
    <property type="molecule type" value="Genomic_DNA"/>
</dbReference>
<accession>A0A1G4TPC1</accession>